<feature type="compositionally biased region" description="Basic residues" evidence="1">
    <location>
        <begin position="18"/>
        <end position="30"/>
    </location>
</feature>
<gene>
    <name evidence="2" type="ORF">PRZ48_005451</name>
</gene>
<protein>
    <submittedName>
        <fullName evidence="2">Uncharacterized protein</fullName>
    </submittedName>
</protein>
<feature type="region of interest" description="Disordered" evidence="1">
    <location>
        <begin position="109"/>
        <end position="179"/>
    </location>
</feature>
<accession>A0ABR0ETE8</accession>
<sequence length="275" mass="30130">MADMNLPPLEPCSLNPARPRRHSSFHRRSKQPNSGTPEIAVHVLLPKIFGGQIVPYEDGIDSDDGNVSSPDSAVMVATPQGMEDIPFLTLSTPRDPTYQLVDEPSVLKASVPSVSPNHNMSKRPRRDNEKSNSAARPGPTKPRTRKPPRPRLDRNGAPYTPEPASPCSSNESTPRMRCQDQPKIRPIPAAVNQLSGALDHLCHLAVKDDSRCSLDKTVIEDNRPFNGFLGGPAVNGGKRSLKQTVEKTVLANGKELRGREIVFDFAPRLKEASSW</sequence>
<comment type="caution">
    <text evidence="2">The sequence shown here is derived from an EMBL/GenBank/DDBJ whole genome shotgun (WGS) entry which is preliminary data.</text>
</comment>
<feature type="region of interest" description="Disordered" evidence="1">
    <location>
        <begin position="1"/>
        <end position="38"/>
    </location>
</feature>
<evidence type="ECO:0000313" key="2">
    <source>
        <dbReference type="EMBL" id="KAK4504535.1"/>
    </source>
</evidence>
<dbReference type="EMBL" id="JAXOVC010000003">
    <property type="protein sequence ID" value="KAK4504535.1"/>
    <property type="molecule type" value="Genomic_DNA"/>
</dbReference>
<reference evidence="2 3" key="1">
    <citation type="journal article" date="2023" name="G3 (Bethesda)">
        <title>A chromosome-level genome assembly of Zasmidium syzygii isolated from banana leaves.</title>
        <authorList>
            <person name="van Westerhoven A.C."/>
            <person name="Mehrabi R."/>
            <person name="Talebi R."/>
            <person name="Steentjes M.B.F."/>
            <person name="Corcolon B."/>
            <person name="Chong P.A."/>
            <person name="Kema G.H.J."/>
            <person name="Seidl M.F."/>
        </authorList>
    </citation>
    <scope>NUCLEOTIDE SEQUENCE [LARGE SCALE GENOMIC DNA]</scope>
    <source>
        <strain evidence="2 3">P124</strain>
    </source>
</reference>
<organism evidence="2 3">
    <name type="scientific">Zasmidium cellare</name>
    <name type="common">Wine cellar mold</name>
    <name type="synonym">Racodium cellare</name>
    <dbReference type="NCBI Taxonomy" id="395010"/>
    <lineage>
        <taxon>Eukaryota</taxon>
        <taxon>Fungi</taxon>
        <taxon>Dikarya</taxon>
        <taxon>Ascomycota</taxon>
        <taxon>Pezizomycotina</taxon>
        <taxon>Dothideomycetes</taxon>
        <taxon>Dothideomycetidae</taxon>
        <taxon>Mycosphaerellales</taxon>
        <taxon>Mycosphaerellaceae</taxon>
        <taxon>Zasmidium</taxon>
    </lineage>
</organism>
<name>A0ABR0ETE8_ZASCE</name>
<proteinExistence type="predicted"/>
<evidence type="ECO:0000256" key="1">
    <source>
        <dbReference type="SAM" id="MobiDB-lite"/>
    </source>
</evidence>
<evidence type="ECO:0000313" key="3">
    <source>
        <dbReference type="Proteomes" id="UP001305779"/>
    </source>
</evidence>
<keyword evidence="3" id="KW-1185">Reference proteome</keyword>
<dbReference type="Proteomes" id="UP001305779">
    <property type="component" value="Unassembled WGS sequence"/>
</dbReference>